<protein>
    <recommendedName>
        <fullName evidence="1">Aminoglycoside phosphotransferase domain-containing protein</fullName>
    </recommendedName>
</protein>
<evidence type="ECO:0000259" key="1">
    <source>
        <dbReference type="Pfam" id="PF01636"/>
    </source>
</evidence>
<dbReference type="SUPFAM" id="SSF56112">
    <property type="entry name" value="Protein kinase-like (PK-like)"/>
    <property type="match status" value="1"/>
</dbReference>
<dbReference type="Pfam" id="PF01636">
    <property type="entry name" value="APH"/>
    <property type="match status" value="1"/>
</dbReference>
<name>A0A6J4VR88_9DEIN</name>
<sequence>MTAVPGSDLTKFNGERSKVKRRLTEELARALRRFHTLEPRGCPFDHSAAREIERLEARVSKREASVGESPGLRDARAKLGALRAVLPEETLVLTHGDACLPNVLVMGRELSGFVDLGAAGLGDRYRDLERACWSLSYNYGESYDEVFLSAYGIMELDRTKLSFYRELEFFSFDETVP</sequence>
<reference evidence="2" key="1">
    <citation type="submission" date="2020-02" db="EMBL/GenBank/DDBJ databases">
        <authorList>
            <person name="Meier V. D."/>
        </authorList>
    </citation>
    <scope>NUCLEOTIDE SEQUENCE</scope>
    <source>
        <strain evidence="2">AVDCRST_MAG86</strain>
    </source>
</reference>
<feature type="domain" description="Aminoglycoside phosphotransferase" evidence="1">
    <location>
        <begin position="1"/>
        <end position="161"/>
    </location>
</feature>
<dbReference type="InterPro" id="IPR002575">
    <property type="entry name" value="Aminoglycoside_PTrfase"/>
</dbReference>
<proteinExistence type="predicted"/>
<dbReference type="Gene3D" id="3.90.1200.10">
    <property type="match status" value="1"/>
</dbReference>
<gene>
    <name evidence="2" type="ORF">AVDCRST_MAG86-3323</name>
</gene>
<evidence type="ECO:0000313" key="2">
    <source>
        <dbReference type="EMBL" id="CAA9584662.1"/>
    </source>
</evidence>
<dbReference type="AlphaFoldDB" id="A0A6J4VR88"/>
<accession>A0A6J4VR88</accession>
<dbReference type="InterPro" id="IPR011009">
    <property type="entry name" value="Kinase-like_dom_sf"/>
</dbReference>
<organism evidence="2">
    <name type="scientific">uncultured Truepera sp</name>
    <dbReference type="NCBI Taxonomy" id="543023"/>
    <lineage>
        <taxon>Bacteria</taxon>
        <taxon>Thermotogati</taxon>
        <taxon>Deinococcota</taxon>
        <taxon>Deinococci</taxon>
        <taxon>Trueperales</taxon>
        <taxon>Trueperaceae</taxon>
        <taxon>Truepera</taxon>
        <taxon>environmental samples</taxon>
    </lineage>
</organism>
<dbReference type="EMBL" id="CADCWP010000299">
    <property type="protein sequence ID" value="CAA9584662.1"/>
    <property type="molecule type" value="Genomic_DNA"/>
</dbReference>